<keyword evidence="7" id="KW-1185">Reference proteome</keyword>
<keyword evidence="1 4" id="KW-0479">Metal-binding</keyword>
<dbReference type="Gene3D" id="2.10.110.10">
    <property type="entry name" value="Cysteine Rich Protein"/>
    <property type="match status" value="1"/>
</dbReference>
<evidence type="ECO:0000256" key="3">
    <source>
        <dbReference type="ARBA" id="ARBA00023038"/>
    </source>
</evidence>
<evidence type="ECO:0000256" key="4">
    <source>
        <dbReference type="PROSITE-ProRule" id="PRU00125"/>
    </source>
</evidence>
<gene>
    <name evidence="8" type="primary">LOC114249772</name>
</gene>
<keyword evidence="3 4" id="KW-0440">LIM domain</keyword>
<dbReference type="OrthoDB" id="7474636at2759"/>
<sequence>MACEVCDHCHESLHRNEDIVVWEGYSFHNRCHKCFVCSETDLLNAEIFKGAIFCGKCSKRIFNDCASAKQIRKPKIRTKYRRTRRTKRSTDKKGSNYSGPGYKEIDSKTQAIHDPIVVTYKKGEKNNRPIRKICIDTGITTVVTQELLDHFNNVQSSKERNDMSCQKIYSNDSNDSNRTVCSDMRIAELGASTEIANMALKKSELPAAKKSDVARLESSVNYCQRSSSSKLDSGDSDYLCDDCRFRRIYLEDSNSRYWTQRRISSIVKMPFKSFKQNILDRSSLVNMALDMESSESNFIEKMKILFYEDISEHYRSGVEKLYSIIGRNQKPRKLGWLNTRVTSKEAGCRHICNSHSYRFMRSQVMRMAGPTDSRLATFRATVKKIAVPSIVRNIITLDRKEPAAILPTRDCGNDTEKI</sequence>
<keyword evidence="2 4" id="KW-0862">Zinc</keyword>
<evidence type="ECO:0000259" key="6">
    <source>
        <dbReference type="PROSITE" id="PS50023"/>
    </source>
</evidence>
<protein>
    <submittedName>
        <fullName evidence="8">Uncharacterized protein LOC114249772</fullName>
    </submittedName>
</protein>
<proteinExistence type="predicted"/>
<dbReference type="RefSeq" id="XP_028039270.1">
    <property type="nucleotide sequence ID" value="XM_028183469.1"/>
</dbReference>
<dbReference type="Proteomes" id="UP000504629">
    <property type="component" value="Unplaced"/>
</dbReference>
<feature type="region of interest" description="Disordered" evidence="5">
    <location>
        <begin position="78"/>
        <end position="104"/>
    </location>
</feature>
<dbReference type="InterPro" id="IPR001781">
    <property type="entry name" value="Znf_LIM"/>
</dbReference>
<feature type="compositionally biased region" description="Basic residues" evidence="5">
    <location>
        <begin position="78"/>
        <end position="87"/>
    </location>
</feature>
<evidence type="ECO:0000313" key="7">
    <source>
        <dbReference type="Proteomes" id="UP000504629"/>
    </source>
</evidence>
<organism evidence="7 8">
    <name type="scientific">Bombyx mandarina</name>
    <name type="common">Wild silk moth</name>
    <name type="synonym">Wild silkworm</name>
    <dbReference type="NCBI Taxonomy" id="7092"/>
    <lineage>
        <taxon>Eukaryota</taxon>
        <taxon>Metazoa</taxon>
        <taxon>Ecdysozoa</taxon>
        <taxon>Arthropoda</taxon>
        <taxon>Hexapoda</taxon>
        <taxon>Insecta</taxon>
        <taxon>Pterygota</taxon>
        <taxon>Neoptera</taxon>
        <taxon>Endopterygota</taxon>
        <taxon>Lepidoptera</taxon>
        <taxon>Glossata</taxon>
        <taxon>Ditrysia</taxon>
        <taxon>Bombycoidea</taxon>
        <taxon>Bombycidae</taxon>
        <taxon>Bombycinae</taxon>
        <taxon>Bombyx</taxon>
    </lineage>
</organism>
<evidence type="ECO:0000256" key="2">
    <source>
        <dbReference type="ARBA" id="ARBA00022833"/>
    </source>
</evidence>
<dbReference type="GeneID" id="114249772"/>
<dbReference type="PROSITE" id="PS50023">
    <property type="entry name" value="LIM_DOMAIN_2"/>
    <property type="match status" value="1"/>
</dbReference>
<dbReference type="SMART" id="SM00132">
    <property type="entry name" value="LIM"/>
    <property type="match status" value="1"/>
</dbReference>
<accession>A0A6J2KBG1</accession>
<feature type="domain" description="LIM zinc-binding" evidence="6">
    <location>
        <begin position="4"/>
        <end position="64"/>
    </location>
</feature>
<evidence type="ECO:0000313" key="8">
    <source>
        <dbReference type="RefSeq" id="XP_028039270.1"/>
    </source>
</evidence>
<evidence type="ECO:0000256" key="1">
    <source>
        <dbReference type="ARBA" id="ARBA00022723"/>
    </source>
</evidence>
<name>A0A6J2KBG1_BOMMA</name>
<evidence type="ECO:0000256" key="5">
    <source>
        <dbReference type="SAM" id="MobiDB-lite"/>
    </source>
</evidence>
<dbReference type="AlphaFoldDB" id="A0A6J2KBG1"/>
<dbReference type="KEGG" id="bman:114249772"/>
<reference evidence="8" key="1">
    <citation type="submission" date="2025-08" db="UniProtKB">
        <authorList>
            <consortium name="RefSeq"/>
        </authorList>
    </citation>
    <scope>IDENTIFICATION</scope>
    <source>
        <tissue evidence="8">Silk gland</tissue>
    </source>
</reference>
<dbReference type="GO" id="GO:0046872">
    <property type="term" value="F:metal ion binding"/>
    <property type="evidence" value="ECO:0007669"/>
    <property type="project" value="UniProtKB-KW"/>
</dbReference>